<evidence type="ECO:0000256" key="6">
    <source>
        <dbReference type="ARBA" id="ARBA00022666"/>
    </source>
</evidence>
<evidence type="ECO:0000313" key="13">
    <source>
        <dbReference type="EMBL" id="MDR6586819.1"/>
    </source>
</evidence>
<protein>
    <recommendedName>
        <fullName evidence="5">2-oxoglutarate-dependent ethylene/succinate-forming enzyme</fullName>
        <ecNumber evidence="4">1.13.12.19</ecNumber>
        <ecNumber evidence="3">1.14.20.7</ecNumber>
    </recommendedName>
    <alternativeName>
        <fullName evidence="7">2-oxoglutarate dioxygenase (ethylene-forming)</fullName>
    </alternativeName>
    <alternativeName>
        <fullName evidence="8">2-oxoglutarate/L-arginine monooxygenase/decarboxylase (succinate-forming)</fullName>
    </alternativeName>
</protein>
<dbReference type="EMBL" id="JAVDSJ010000009">
    <property type="protein sequence ID" value="MDR6586819.1"/>
    <property type="molecule type" value="Genomic_DNA"/>
</dbReference>
<dbReference type="PROSITE" id="PS51471">
    <property type="entry name" value="FE2OG_OXY"/>
    <property type="match status" value="1"/>
</dbReference>
<dbReference type="Gene3D" id="2.60.120.330">
    <property type="entry name" value="B-lactam Antibiotic, Isopenicillin N Synthase, Chain"/>
    <property type="match status" value="1"/>
</dbReference>
<comment type="pathway">
    <text evidence="2">Alkene biosynthesis; ethylene biosynthesis via 2-oxoglutarate.</text>
</comment>
<dbReference type="Proteomes" id="UP001260715">
    <property type="component" value="Unassembled WGS sequence"/>
</dbReference>
<keyword evidence="14" id="KW-1185">Reference proteome</keyword>
<dbReference type="RefSeq" id="WP_102663916.1">
    <property type="nucleotide sequence ID" value="NZ_JAVDSJ010000009.1"/>
</dbReference>
<dbReference type="EC" id="1.13.12.19" evidence="4"/>
<evidence type="ECO:0000256" key="4">
    <source>
        <dbReference type="ARBA" id="ARBA00012531"/>
    </source>
</evidence>
<comment type="caution">
    <text evidence="13">The sequence shown here is derived from an EMBL/GenBank/DDBJ whole genome shotgun (WGS) entry which is preliminary data.</text>
</comment>
<keyword evidence="11" id="KW-0560">Oxidoreductase</keyword>
<gene>
    <name evidence="13" type="ORF">J2W50_005050</name>
</gene>
<reference evidence="13 14" key="1">
    <citation type="submission" date="2023-07" db="EMBL/GenBank/DDBJ databases">
        <title>Sorghum-associated microbial communities from plants grown in Nebraska, USA.</title>
        <authorList>
            <person name="Schachtman D."/>
        </authorList>
    </citation>
    <scope>NUCLEOTIDE SEQUENCE [LARGE SCALE GENOMIC DNA]</scope>
    <source>
        <strain evidence="13 14">596</strain>
    </source>
</reference>
<keyword evidence="11" id="KW-0479">Metal-binding</keyword>
<evidence type="ECO:0000256" key="2">
    <source>
        <dbReference type="ARBA" id="ARBA00004767"/>
    </source>
</evidence>
<feature type="domain" description="Fe2OG dioxygenase" evidence="12">
    <location>
        <begin position="181"/>
        <end position="284"/>
    </location>
</feature>
<dbReference type="SUPFAM" id="SSF51197">
    <property type="entry name" value="Clavaminate synthase-like"/>
    <property type="match status" value="1"/>
</dbReference>
<dbReference type="InterPro" id="IPR026992">
    <property type="entry name" value="DIOX_N"/>
</dbReference>
<evidence type="ECO:0000256" key="9">
    <source>
        <dbReference type="ARBA" id="ARBA00047725"/>
    </source>
</evidence>
<evidence type="ECO:0000256" key="10">
    <source>
        <dbReference type="ARBA" id="ARBA00049359"/>
    </source>
</evidence>
<evidence type="ECO:0000259" key="12">
    <source>
        <dbReference type="PROSITE" id="PS51471"/>
    </source>
</evidence>
<dbReference type="PRINTS" id="PR00682">
    <property type="entry name" value="IPNSYNTHASE"/>
</dbReference>
<sequence length="328" mass="36555">MIPYTAPMTARRIPVIDLADAFSPERSRREALAWEIHKISRDVGFFYIVNHGVPQSLVEGQFDWARRFFALPAASKAAIDMRGSPSGYGYECMGAQALDEGSPADLKEGFQFGFDIAHDHAYVQRGLLRYGHHRWPQDLPGFEAHSRRYYEAVRALSHRLLSVIALSLEMPEDFFEPVLETPIATQRMLHYPPQPDGARNNQIGAGAHTDWGLVTILAQDAIGGLEVCNAEGQWVSAPPIKDSFVVNIGDLLQRWSNDLYHSNPHRVLNAGTVPRYSLPFFQDGDQAAVVACLPTCCSAERPPRYAPCTIGEYLDMKVRQTFGVVAVD</sequence>
<evidence type="ECO:0000256" key="5">
    <source>
        <dbReference type="ARBA" id="ARBA00019045"/>
    </source>
</evidence>
<proteinExistence type="inferred from homology"/>
<dbReference type="Pfam" id="PF14226">
    <property type="entry name" value="DIOX_N"/>
    <property type="match status" value="1"/>
</dbReference>
<name>A0ABU1PLT0_9BURK</name>
<keyword evidence="6" id="KW-0266">Ethylene biosynthesis</keyword>
<evidence type="ECO:0000256" key="11">
    <source>
        <dbReference type="RuleBase" id="RU003682"/>
    </source>
</evidence>
<dbReference type="InterPro" id="IPR044861">
    <property type="entry name" value="IPNS-like_FE2OG_OXY"/>
</dbReference>
<keyword evidence="11" id="KW-0408">Iron</keyword>
<evidence type="ECO:0000313" key="14">
    <source>
        <dbReference type="Proteomes" id="UP001260715"/>
    </source>
</evidence>
<dbReference type="PANTHER" id="PTHR47990">
    <property type="entry name" value="2-OXOGLUTARATE (2OG) AND FE(II)-DEPENDENT OXYGENASE SUPERFAMILY PROTEIN-RELATED"/>
    <property type="match status" value="1"/>
</dbReference>
<comment type="cofactor">
    <cofactor evidence="1">
        <name>Fe(2+)</name>
        <dbReference type="ChEBI" id="CHEBI:29033"/>
    </cofactor>
</comment>
<comment type="similarity">
    <text evidence="11">Belongs to the iron/ascorbate-dependent oxidoreductase family.</text>
</comment>
<dbReference type="InterPro" id="IPR027443">
    <property type="entry name" value="IPNS-like_sf"/>
</dbReference>
<dbReference type="Pfam" id="PF03171">
    <property type="entry name" value="2OG-FeII_Oxy"/>
    <property type="match status" value="1"/>
</dbReference>
<comment type="catalytic activity">
    <reaction evidence="9">
        <text>2-oxoglutarate + O2 + 2 H(+) = ethene + 3 CO2 + H2O</text>
        <dbReference type="Rhea" id="RHEA:31523"/>
        <dbReference type="ChEBI" id="CHEBI:15377"/>
        <dbReference type="ChEBI" id="CHEBI:15378"/>
        <dbReference type="ChEBI" id="CHEBI:15379"/>
        <dbReference type="ChEBI" id="CHEBI:16526"/>
        <dbReference type="ChEBI" id="CHEBI:16810"/>
        <dbReference type="ChEBI" id="CHEBI:18153"/>
        <dbReference type="EC" id="1.13.12.19"/>
    </reaction>
</comment>
<dbReference type="EC" id="1.14.20.7" evidence="3"/>
<dbReference type="InterPro" id="IPR050231">
    <property type="entry name" value="Iron_ascorbate_oxido_reductase"/>
</dbReference>
<evidence type="ECO:0000256" key="8">
    <source>
        <dbReference type="ARBA" id="ARBA00031282"/>
    </source>
</evidence>
<evidence type="ECO:0000256" key="7">
    <source>
        <dbReference type="ARBA" id="ARBA00031011"/>
    </source>
</evidence>
<accession>A0ABU1PLT0</accession>
<comment type="catalytic activity">
    <reaction evidence="10">
        <text>L-arginine + 2-oxoglutarate + O2 = guanidine + L-glutamate 5-semialdehyde + succinate + CO2</text>
        <dbReference type="Rhea" id="RHEA:31535"/>
        <dbReference type="ChEBI" id="CHEBI:15379"/>
        <dbReference type="ChEBI" id="CHEBI:16526"/>
        <dbReference type="ChEBI" id="CHEBI:16810"/>
        <dbReference type="ChEBI" id="CHEBI:30031"/>
        <dbReference type="ChEBI" id="CHEBI:30087"/>
        <dbReference type="ChEBI" id="CHEBI:32682"/>
        <dbReference type="ChEBI" id="CHEBI:58066"/>
        <dbReference type="EC" id="1.14.20.7"/>
    </reaction>
</comment>
<dbReference type="InterPro" id="IPR005123">
    <property type="entry name" value="Oxoglu/Fe-dep_dioxygenase_dom"/>
</dbReference>
<organism evidence="13 14">
    <name type="scientific">Herbaspirillum frisingense</name>
    <dbReference type="NCBI Taxonomy" id="92645"/>
    <lineage>
        <taxon>Bacteria</taxon>
        <taxon>Pseudomonadati</taxon>
        <taxon>Pseudomonadota</taxon>
        <taxon>Betaproteobacteria</taxon>
        <taxon>Burkholderiales</taxon>
        <taxon>Oxalobacteraceae</taxon>
        <taxon>Herbaspirillum</taxon>
    </lineage>
</organism>
<evidence type="ECO:0000256" key="1">
    <source>
        <dbReference type="ARBA" id="ARBA00001954"/>
    </source>
</evidence>
<evidence type="ECO:0000256" key="3">
    <source>
        <dbReference type="ARBA" id="ARBA00012293"/>
    </source>
</evidence>